<name>A0A2P6VDD5_9CHLO</name>
<dbReference type="PANTHER" id="PTHR11220">
    <property type="entry name" value="HEME-BINDING PROTEIN-RELATED"/>
    <property type="match status" value="1"/>
</dbReference>
<dbReference type="EMBL" id="LHPF02000011">
    <property type="protein sequence ID" value="PSC72087.1"/>
    <property type="molecule type" value="Genomic_DNA"/>
</dbReference>
<organism evidence="3 4">
    <name type="scientific">Micractinium conductrix</name>
    <dbReference type="NCBI Taxonomy" id="554055"/>
    <lineage>
        <taxon>Eukaryota</taxon>
        <taxon>Viridiplantae</taxon>
        <taxon>Chlorophyta</taxon>
        <taxon>core chlorophytes</taxon>
        <taxon>Trebouxiophyceae</taxon>
        <taxon>Chlorellales</taxon>
        <taxon>Chlorellaceae</taxon>
        <taxon>Chlorella clade</taxon>
        <taxon>Micractinium</taxon>
    </lineage>
</organism>
<reference evidence="3 4" key="1">
    <citation type="journal article" date="2018" name="Plant J.">
        <title>Genome sequences of Chlorella sorokiniana UTEX 1602 and Micractinium conductrix SAG 241.80: implications to maltose excretion by a green alga.</title>
        <authorList>
            <person name="Arriola M.B."/>
            <person name="Velmurugan N."/>
            <person name="Zhang Y."/>
            <person name="Plunkett M.H."/>
            <person name="Hondzo H."/>
            <person name="Barney B.M."/>
        </authorList>
    </citation>
    <scope>NUCLEOTIDE SEQUENCE [LARGE SCALE GENOMIC DNA]</scope>
    <source>
        <strain evidence="3 4">SAG 241.80</strain>
    </source>
</reference>
<dbReference type="OrthoDB" id="509787at2759"/>
<evidence type="ECO:0000256" key="1">
    <source>
        <dbReference type="ARBA" id="ARBA00009817"/>
    </source>
</evidence>
<proteinExistence type="inferred from homology"/>
<sequence>MRAAAALLLLSACLGACQALDLLDPAGLVETLSTGGAGLERWKRPDFCGELDCPPYKVEKKKDNYELRRYNAGKWLQTQVNDTKFELAYTKAASRLTKYFKGGNEEERSYKVTTPTLVELKLVNEGKGTEQSYNFSLWLPEEIQKEPPQPTDAELQIIDYPKIKVYVRKFSGFATEGTILKEANGFMDILDDEGREDYGEEIIWVAIYDPPQKLMHRHNEIHLPAGQKKKKQQAEQVLAS</sequence>
<comment type="caution">
    <text evidence="3">The sequence shown here is derived from an EMBL/GenBank/DDBJ whole genome shotgun (WGS) entry which is preliminary data.</text>
</comment>
<dbReference type="InterPro" id="IPR006917">
    <property type="entry name" value="SOUL_heme-bd"/>
</dbReference>
<dbReference type="PANTHER" id="PTHR11220:SF1">
    <property type="entry name" value="HEME-BINDING PROTEIN 2"/>
    <property type="match status" value="1"/>
</dbReference>
<dbReference type="Pfam" id="PF04832">
    <property type="entry name" value="SOUL"/>
    <property type="match status" value="1"/>
</dbReference>
<keyword evidence="2" id="KW-0732">Signal</keyword>
<dbReference type="Gene3D" id="3.20.80.10">
    <property type="entry name" value="Regulatory factor, effector binding domain"/>
    <property type="match status" value="1"/>
</dbReference>
<dbReference type="SUPFAM" id="SSF55136">
    <property type="entry name" value="Probable bacterial effector-binding domain"/>
    <property type="match status" value="1"/>
</dbReference>
<keyword evidence="4" id="KW-1185">Reference proteome</keyword>
<gene>
    <name evidence="3" type="ORF">C2E20_4423</name>
</gene>
<evidence type="ECO:0000313" key="4">
    <source>
        <dbReference type="Proteomes" id="UP000239649"/>
    </source>
</evidence>
<feature type="chain" id="PRO_5015189258" evidence="2">
    <location>
        <begin position="20"/>
        <end position="240"/>
    </location>
</feature>
<protein>
    <submittedName>
        <fullName evidence="3">Heme-binding 2</fullName>
    </submittedName>
</protein>
<feature type="signal peptide" evidence="2">
    <location>
        <begin position="1"/>
        <end position="19"/>
    </location>
</feature>
<dbReference type="FunFam" id="3.20.80.10:FF:000002">
    <property type="entry name" value="Heme-binding protein 2"/>
    <property type="match status" value="1"/>
</dbReference>
<evidence type="ECO:0000313" key="3">
    <source>
        <dbReference type="EMBL" id="PSC72087.1"/>
    </source>
</evidence>
<dbReference type="AlphaFoldDB" id="A0A2P6VDD5"/>
<dbReference type="InterPro" id="IPR011256">
    <property type="entry name" value="Reg_factor_effector_dom_sf"/>
</dbReference>
<dbReference type="Proteomes" id="UP000239649">
    <property type="component" value="Unassembled WGS sequence"/>
</dbReference>
<evidence type="ECO:0000256" key="2">
    <source>
        <dbReference type="SAM" id="SignalP"/>
    </source>
</evidence>
<comment type="similarity">
    <text evidence="1">Belongs to the HEBP family.</text>
</comment>
<accession>A0A2P6VDD5</accession>